<dbReference type="GO" id="GO:0008970">
    <property type="term" value="F:phospholipase A1 activity"/>
    <property type="evidence" value="ECO:0007669"/>
    <property type="project" value="UniProtKB-EC"/>
</dbReference>
<evidence type="ECO:0000256" key="5">
    <source>
        <dbReference type="ARBA" id="ARBA00022801"/>
    </source>
</evidence>
<sequence length="438" mass="49351">MRLIFKSPFPFKATVVPPQEPPCRWCCVVSTKTSSLTRTARAPVKWERLLDELGETRDQTAPPSRLSQRWMEYHGINNWEGLLDPLDDVLRGEIIRYGSFVEAAYQSFNFDPSSPTYAACRYAKSTMLERSGVHGCGYEVTKQLHATSSIPLPRWIERMPRWMQVQSSWIGYVAVCNDKEEISRLGRRDIVIALRGTITCLEWLENLRATLTRLSGDNLSPTEQDSEPMVEAGVLSLYTSGTNTCPSLQQLLREEVLKLLKLYSDEPLSLTITGHSLGASLAILAAYDIKTTIKHSPHLSVISFGGPRVGNRSFRHHLEQQGTKVLRIVNSDDLITKVPGFFVEDHDGVVQEENARVAHLTNWIQKRVKDSRWVYANIGHELRLSSRDSLKLNSIDVATCHDLQTYLDLVHGFVSSTCPFRAGARRMLKNATTAPSVK</sequence>
<dbReference type="AlphaFoldDB" id="A0A251VC64"/>
<organism evidence="11 12">
    <name type="scientific">Helianthus annuus</name>
    <name type="common">Common sunflower</name>
    <dbReference type="NCBI Taxonomy" id="4232"/>
    <lineage>
        <taxon>Eukaryota</taxon>
        <taxon>Viridiplantae</taxon>
        <taxon>Streptophyta</taxon>
        <taxon>Embryophyta</taxon>
        <taxon>Tracheophyta</taxon>
        <taxon>Spermatophyta</taxon>
        <taxon>Magnoliopsida</taxon>
        <taxon>eudicotyledons</taxon>
        <taxon>Gunneridae</taxon>
        <taxon>Pentapetalae</taxon>
        <taxon>asterids</taxon>
        <taxon>campanulids</taxon>
        <taxon>Asterales</taxon>
        <taxon>Asteraceae</taxon>
        <taxon>Asteroideae</taxon>
        <taxon>Heliantheae alliance</taxon>
        <taxon>Heliantheae</taxon>
        <taxon>Helianthus</taxon>
    </lineage>
</organism>
<dbReference type="GO" id="GO:0004620">
    <property type="term" value="F:phospholipase activity"/>
    <property type="evidence" value="ECO:0000318"/>
    <property type="project" value="GO_Central"/>
</dbReference>
<keyword evidence="5 10" id="KW-0378">Hydrolase</keyword>
<evidence type="ECO:0000313" key="11">
    <source>
        <dbReference type="EMBL" id="OTG33024.1"/>
    </source>
</evidence>
<dbReference type="Pfam" id="PF01764">
    <property type="entry name" value="Lipase_3"/>
    <property type="match status" value="1"/>
</dbReference>
<protein>
    <submittedName>
        <fullName evidence="10 11">Phospholipase A(1)</fullName>
        <ecNumber evidence="10">3.1.1.32</ecNumber>
    </submittedName>
</protein>
<evidence type="ECO:0000256" key="8">
    <source>
        <dbReference type="ARBA" id="ARBA00023098"/>
    </source>
</evidence>
<dbReference type="EMBL" id="CM007892">
    <property type="protein sequence ID" value="OTG33024.1"/>
    <property type="molecule type" value="Genomic_DNA"/>
</dbReference>
<dbReference type="OMA" id="HFVETAY"/>
<keyword evidence="6" id="KW-0809">Transit peptide</keyword>
<evidence type="ECO:0000256" key="1">
    <source>
        <dbReference type="ARBA" id="ARBA00004229"/>
    </source>
</evidence>
<dbReference type="InParanoid" id="A0A251VC64"/>
<dbReference type="GO" id="GO:0016042">
    <property type="term" value="P:lipid catabolic process"/>
    <property type="evidence" value="ECO:0007669"/>
    <property type="project" value="UniProtKB-KW"/>
</dbReference>
<dbReference type="SUPFAM" id="SSF53474">
    <property type="entry name" value="alpha/beta-Hydrolases"/>
    <property type="match status" value="1"/>
</dbReference>
<dbReference type="CDD" id="cd00519">
    <property type="entry name" value="Lipase_3"/>
    <property type="match status" value="1"/>
</dbReference>
<dbReference type="GO" id="GO:0009507">
    <property type="term" value="C:chloroplast"/>
    <property type="evidence" value="ECO:0007669"/>
    <property type="project" value="UniProtKB-SubCell"/>
</dbReference>
<reference evidence="11" key="2">
    <citation type="submission" date="2017-02" db="EMBL/GenBank/DDBJ databases">
        <title>Sunflower complete genome.</title>
        <authorList>
            <person name="Langlade N."/>
            <person name="Munos S."/>
        </authorList>
    </citation>
    <scope>NUCLEOTIDE SEQUENCE [LARGE SCALE GENOMIC DNA]</scope>
    <source>
        <tissue evidence="11">Leaves</tissue>
    </source>
</reference>
<dbReference type="Gramene" id="mRNA:HanXRQr2_Chr03g0137201">
    <property type="protein sequence ID" value="CDS:HanXRQr2_Chr03g0137201.1"/>
    <property type="gene ID" value="HanXRQr2_Chr03g0137201"/>
</dbReference>
<name>A0A251VC64_HELAN</name>
<reference evidence="10 12" key="1">
    <citation type="journal article" date="2017" name="Nature">
        <title>The sunflower genome provides insights into oil metabolism, flowering and Asterid evolution.</title>
        <authorList>
            <person name="Badouin H."/>
            <person name="Gouzy J."/>
            <person name="Grassa C.J."/>
            <person name="Murat F."/>
            <person name="Staton S.E."/>
            <person name="Cottret L."/>
            <person name="Lelandais-Briere C."/>
            <person name="Owens G.L."/>
            <person name="Carrere S."/>
            <person name="Mayjonade B."/>
            <person name="Legrand L."/>
            <person name="Gill N."/>
            <person name="Kane N.C."/>
            <person name="Bowers J.E."/>
            <person name="Hubner S."/>
            <person name="Bellec A."/>
            <person name="Berard A."/>
            <person name="Berges H."/>
            <person name="Blanchet N."/>
            <person name="Boniface M.C."/>
            <person name="Brunel D."/>
            <person name="Catrice O."/>
            <person name="Chaidir N."/>
            <person name="Claudel C."/>
            <person name="Donnadieu C."/>
            <person name="Faraut T."/>
            <person name="Fievet G."/>
            <person name="Helmstetter N."/>
            <person name="King M."/>
            <person name="Knapp S.J."/>
            <person name="Lai Z."/>
            <person name="Le Paslier M.C."/>
            <person name="Lippi Y."/>
            <person name="Lorenzon L."/>
            <person name="Mandel J.R."/>
            <person name="Marage G."/>
            <person name="Marchand G."/>
            <person name="Marquand E."/>
            <person name="Bret-Mestries E."/>
            <person name="Morien E."/>
            <person name="Nambeesan S."/>
            <person name="Nguyen T."/>
            <person name="Pegot-Espagnet P."/>
            <person name="Pouilly N."/>
            <person name="Raftis F."/>
            <person name="Sallet E."/>
            <person name="Schiex T."/>
            <person name="Thomas J."/>
            <person name="Vandecasteele C."/>
            <person name="Vares D."/>
            <person name="Vear F."/>
            <person name="Vautrin S."/>
            <person name="Crespi M."/>
            <person name="Mangin B."/>
            <person name="Burke J.M."/>
            <person name="Salse J."/>
            <person name="Munos S."/>
            <person name="Vincourt P."/>
            <person name="Rieseberg L.H."/>
            <person name="Langlade N.B."/>
        </authorList>
    </citation>
    <scope>NUCLEOTIDE SEQUENCE [LARGE SCALE GENOMIC DNA]</scope>
    <source>
        <strain evidence="12">cv. SF193</strain>
        <tissue evidence="10">Leaves</tissue>
    </source>
</reference>
<gene>
    <name evidence="11" type="primary">PLA11</name>
    <name evidence="11" type="ORF">HannXRQ_Chr03g0092991</name>
    <name evidence="10" type="ORF">HanXRQr2_Chr03g0137201</name>
</gene>
<evidence type="ECO:0000256" key="7">
    <source>
        <dbReference type="ARBA" id="ARBA00022963"/>
    </source>
</evidence>
<evidence type="ECO:0000256" key="6">
    <source>
        <dbReference type="ARBA" id="ARBA00022946"/>
    </source>
</evidence>
<proteinExistence type="inferred from homology"/>
<evidence type="ECO:0000256" key="4">
    <source>
        <dbReference type="ARBA" id="ARBA00022640"/>
    </source>
</evidence>
<accession>A0A251VC64</accession>
<keyword evidence="3" id="KW-0150">Chloroplast</keyword>
<dbReference type="STRING" id="4232.A0A251VC64"/>
<keyword evidence="4" id="KW-0934">Plastid</keyword>
<dbReference type="Proteomes" id="UP000215914">
    <property type="component" value="Chromosome 3"/>
</dbReference>
<keyword evidence="12" id="KW-1185">Reference proteome</keyword>
<dbReference type="GO" id="GO:0047714">
    <property type="term" value="F:galactolipase activity"/>
    <property type="evidence" value="ECO:0007669"/>
    <property type="project" value="UniProtKB-ARBA"/>
</dbReference>
<dbReference type="InterPro" id="IPR002921">
    <property type="entry name" value="Fungal_lipase-type"/>
</dbReference>
<dbReference type="EC" id="3.1.1.32" evidence="10"/>
<keyword evidence="8" id="KW-0443">Lipid metabolism</keyword>
<reference evidence="10" key="3">
    <citation type="submission" date="2020-06" db="EMBL/GenBank/DDBJ databases">
        <title>Helianthus annuus Genome sequencing and assembly Release 2.</title>
        <authorList>
            <person name="Gouzy J."/>
            <person name="Langlade N."/>
            <person name="Munos S."/>
        </authorList>
    </citation>
    <scope>NUCLEOTIDE SEQUENCE</scope>
    <source>
        <tissue evidence="10">Leaves</tissue>
    </source>
</reference>
<evidence type="ECO:0000259" key="9">
    <source>
        <dbReference type="Pfam" id="PF01764"/>
    </source>
</evidence>
<evidence type="ECO:0000256" key="3">
    <source>
        <dbReference type="ARBA" id="ARBA00022528"/>
    </source>
</evidence>
<dbReference type="PANTHER" id="PTHR31403">
    <property type="entry name" value="PHOSPHOLIPASE A1-IBETA2, CHLOROPLASTIC"/>
    <property type="match status" value="1"/>
</dbReference>
<comment type="similarity">
    <text evidence="2">Belongs to the AB hydrolase superfamily. Lipase family.</text>
</comment>
<dbReference type="PANTHER" id="PTHR31403:SF54">
    <property type="entry name" value="PHOSPHOLIPASE A(1) DAD1, CHLOROPLASTIC"/>
    <property type="match status" value="1"/>
</dbReference>
<keyword evidence="7" id="KW-0442">Lipid degradation</keyword>
<dbReference type="FunCoup" id="A0A251VC64">
    <property type="interactions" value="91"/>
</dbReference>
<comment type="subcellular location">
    <subcellularLocation>
        <location evidence="1">Plastid</location>
        <location evidence="1">Chloroplast</location>
    </subcellularLocation>
</comment>
<evidence type="ECO:0000313" key="10">
    <source>
        <dbReference type="EMBL" id="KAF5816705.1"/>
    </source>
</evidence>
<dbReference type="OrthoDB" id="426718at2759"/>
<evidence type="ECO:0000313" key="12">
    <source>
        <dbReference type="Proteomes" id="UP000215914"/>
    </source>
</evidence>
<dbReference type="InterPro" id="IPR029058">
    <property type="entry name" value="AB_hydrolase_fold"/>
</dbReference>
<evidence type="ECO:0000256" key="2">
    <source>
        <dbReference type="ARBA" id="ARBA00010701"/>
    </source>
</evidence>
<feature type="domain" description="Fungal lipase-type" evidence="9">
    <location>
        <begin position="191"/>
        <end position="341"/>
    </location>
</feature>
<dbReference type="EMBL" id="MNCJ02000318">
    <property type="protein sequence ID" value="KAF5816705.1"/>
    <property type="molecule type" value="Genomic_DNA"/>
</dbReference>
<dbReference type="Gene3D" id="3.40.50.1820">
    <property type="entry name" value="alpha/beta hydrolase"/>
    <property type="match status" value="1"/>
</dbReference>